<protein>
    <submittedName>
        <fullName evidence="1">Uncharacterized protein</fullName>
    </submittedName>
</protein>
<name>A0A1H0GU31_9HYPH</name>
<proteinExistence type="predicted"/>
<evidence type="ECO:0000313" key="1">
    <source>
        <dbReference type="EMBL" id="SDO10413.1"/>
    </source>
</evidence>
<evidence type="ECO:0000313" key="2">
    <source>
        <dbReference type="Proteomes" id="UP000198795"/>
    </source>
</evidence>
<comment type="caution">
    <text evidence="1">The sequence shown here is derived from an EMBL/GenBank/DDBJ whole genome shotgun (WGS) entry which is preliminary data.</text>
</comment>
<dbReference type="Proteomes" id="UP000198795">
    <property type="component" value="Unassembled WGS sequence"/>
</dbReference>
<keyword evidence="2" id="KW-1185">Reference proteome</keyword>
<accession>A0A1H0GU31</accession>
<dbReference type="EMBL" id="FNJC01000001">
    <property type="protein sequence ID" value="SDO10413.1"/>
    <property type="molecule type" value="Genomic_DNA"/>
</dbReference>
<sequence>MYARKFLCQTVRWLPLVGAIFLFVSPIALAEQSDPIILHVDRTPVRVGAYSTFAELREPLRQALIDCHRKEAVQELDREEKGIFSLRTAHAIRTLAACPNFKQLQMSREAVKGTLTVSVWNALLKSTPVPNLEDKIEAMTLTFEATDFGRKPEWNFCQDSPNPLAVAASPEDSSLACRNSTDPCSMLTWGPRGATAGQGRELQWIVGNATRRNTRLTQQAFGTEFPNVLRFLELVPPPIESCDGTSPLEHFMCAVWVDPMRRKIWEDGLTELGRHQSVRDTYRQVYAREDFDGYKIKSYIDLWRSVGLEPTELDYAFFHDRATFIGAPPDSADIMPSLLSCIETQDKAATRNAATRRCLAQLHPHPTMPQDRLARDVAFYIDAFPSGARSAKEVRSWNHHIPITAVRTFGLSDTELADLAGLLTTEANDIEAPKFHSDALTDFELECPARIRQPDRSPANTRGD</sequence>
<reference evidence="1 2" key="1">
    <citation type="submission" date="2016-10" db="EMBL/GenBank/DDBJ databases">
        <authorList>
            <person name="Varghese N."/>
            <person name="Submissions S."/>
        </authorList>
    </citation>
    <scope>NUCLEOTIDE SEQUENCE [LARGE SCALE GENOMIC DNA]</scope>
    <source>
        <strain evidence="1 2">CGMCC 1.6497</strain>
    </source>
</reference>
<organism evidence="1 2">
    <name type="scientific">Filomicrobium insigne</name>
    <dbReference type="NCBI Taxonomy" id="418854"/>
    <lineage>
        <taxon>Bacteria</taxon>
        <taxon>Pseudomonadati</taxon>
        <taxon>Pseudomonadota</taxon>
        <taxon>Alphaproteobacteria</taxon>
        <taxon>Hyphomicrobiales</taxon>
        <taxon>Hyphomicrobiaceae</taxon>
        <taxon>Filomicrobium</taxon>
    </lineage>
</organism>
<gene>
    <name evidence="1" type="ORF">SAMN04488061_0271</name>
</gene>